<dbReference type="GeneID" id="59375306"/>
<gene>
    <name evidence="2" type="ORF">PC9H_005488</name>
</gene>
<dbReference type="Proteomes" id="UP000623687">
    <property type="component" value="Unassembled WGS sequence"/>
</dbReference>
<name>A0A8H7A3Z4_PLEOS</name>
<keyword evidence="3" id="KW-1185">Reference proteome</keyword>
<protein>
    <recommendedName>
        <fullName evidence="1">DUF6533 domain-containing protein</fullName>
    </recommendedName>
</protein>
<accession>A0A8H7A3Z4</accession>
<dbReference type="EMBL" id="JACETU010000003">
    <property type="protein sequence ID" value="KAF7433532.1"/>
    <property type="molecule type" value="Genomic_DNA"/>
</dbReference>
<sequence length="128" mass="14817">MDFPPELIASLSWNQQSTYLPSKPELRLFMQSNIAHKFCFFQVAGTGLFIYDYVLTLGDEARYVWTAPWSLGKILFLLTRYPTFVDVALALYREHPDSLAARPNDFIFALSRRKFGIQPDVKHMQPIV</sequence>
<dbReference type="RefSeq" id="XP_036633559.1">
    <property type="nucleotide sequence ID" value="XM_036775057.1"/>
</dbReference>
<feature type="domain" description="DUF6533" evidence="1">
    <location>
        <begin position="41"/>
        <end position="84"/>
    </location>
</feature>
<organism evidence="2 3">
    <name type="scientific">Pleurotus ostreatus</name>
    <name type="common">Oyster mushroom</name>
    <name type="synonym">White-rot fungus</name>
    <dbReference type="NCBI Taxonomy" id="5322"/>
    <lineage>
        <taxon>Eukaryota</taxon>
        <taxon>Fungi</taxon>
        <taxon>Dikarya</taxon>
        <taxon>Basidiomycota</taxon>
        <taxon>Agaricomycotina</taxon>
        <taxon>Agaricomycetes</taxon>
        <taxon>Agaricomycetidae</taxon>
        <taxon>Agaricales</taxon>
        <taxon>Pleurotineae</taxon>
        <taxon>Pleurotaceae</taxon>
        <taxon>Pleurotus</taxon>
    </lineage>
</organism>
<evidence type="ECO:0000313" key="2">
    <source>
        <dbReference type="EMBL" id="KAF7433532.1"/>
    </source>
</evidence>
<evidence type="ECO:0000259" key="1">
    <source>
        <dbReference type="Pfam" id="PF20151"/>
    </source>
</evidence>
<reference evidence="2" key="1">
    <citation type="submission" date="2019-07" db="EMBL/GenBank/DDBJ databases">
        <authorList>
            <person name="Palmer J.M."/>
        </authorList>
    </citation>
    <scope>NUCLEOTIDE SEQUENCE</scope>
    <source>
        <strain evidence="2">PC9</strain>
    </source>
</reference>
<dbReference type="OrthoDB" id="2638860at2759"/>
<evidence type="ECO:0000313" key="3">
    <source>
        <dbReference type="Proteomes" id="UP000623687"/>
    </source>
</evidence>
<dbReference type="InterPro" id="IPR045340">
    <property type="entry name" value="DUF6533"/>
</dbReference>
<dbReference type="VEuPathDB" id="FungiDB:PC9H_005488"/>
<comment type="caution">
    <text evidence="2">The sequence shown here is derived from an EMBL/GenBank/DDBJ whole genome shotgun (WGS) entry which is preliminary data.</text>
</comment>
<dbReference type="AlphaFoldDB" id="A0A8H7A3Z4"/>
<proteinExistence type="predicted"/>
<dbReference type="Pfam" id="PF20151">
    <property type="entry name" value="DUF6533"/>
    <property type="match status" value="1"/>
</dbReference>